<proteinExistence type="predicted"/>
<gene>
    <name evidence="2" type="ORF">JY572_35800</name>
</gene>
<dbReference type="EMBL" id="CP071091">
    <property type="protein sequence ID" value="QSQ13643.1"/>
    <property type="molecule type" value="Genomic_DNA"/>
</dbReference>
<keyword evidence="3" id="KW-1185">Reference proteome</keyword>
<evidence type="ECO:0000256" key="1">
    <source>
        <dbReference type="SAM" id="MobiDB-lite"/>
    </source>
</evidence>
<dbReference type="RefSeq" id="WP_206715455.1">
    <property type="nucleotide sequence ID" value="NZ_CP071091.1"/>
</dbReference>
<protein>
    <submittedName>
        <fullName evidence="2">Uncharacterized protein</fullName>
    </submittedName>
</protein>
<organism evidence="2 3">
    <name type="scientific">Myxococcus landrumensis</name>
    <dbReference type="NCBI Taxonomy" id="2813577"/>
    <lineage>
        <taxon>Bacteria</taxon>
        <taxon>Pseudomonadati</taxon>
        <taxon>Myxococcota</taxon>
        <taxon>Myxococcia</taxon>
        <taxon>Myxococcales</taxon>
        <taxon>Cystobacterineae</taxon>
        <taxon>Myxococcaceae</taxon>
        <taxon>Myxococcus</taxon>
    </lineage>
</organism>
<sequence>MMQQATRVGRALRSPKKDARALARAPRLEQATVIRPRPPALPLDRCALVTWILARERAEELLEGLGTVAMKRAKAHLRHIVMLPSPRRQAKVATEFGERADAGARLKDLMAEVPEALRKEIFRNLPPYHRSLFPGRRVEPSDPLAPPLLSALAARLVREATR</sequence>
<reference evidence="2 3" key="1">
    <citation type="submission" date="2021-02" db="EMBL/GenBank/DDBJ databases">
        <title>De Novo genome assembly of isolated myxobacteria.</title>
        <authorList>
            <person name="Stevens D.C."/>
        </authorList>
    </citation>
    <scope>NUCLEOTIDE SEQUENCE [LARGE SCALE GENOMIC DNA]</scope>
    <source>
        <strain evidence="2 3">SCHIC003</strain>
    </source>
</reference>
<dbReference type="Proteomes" id="UP000663090">
    <property type="component" value="Chromosome"/>
</dbReference>
<feature type="region of interest" description="Disordered" evidence="1">
    <location>
        <begin position="1"/>
        <end position="24"/>
    </location>
</feature>
<evidence type="ECO:0000313" key="2">
    <source>
        <dbReference type="EMBL" id="QSQ13643.1"/>
    </source>
</evidence>
<name>A0ABX7NBE6_9BACT</name>
<evidence type="ECO:0000313" key="3">
    <source>
        <dbReference type="Proteomes" id="UP000663090"/>
    </source>
</evidence>
<accession>A0ABX7NBE6</accession>